<evidence type="ECO:0000313" key="3">
    <source>
        <dbReference type="Proteomes" id="UP000037035"/>
    </source>
</evidence>
<organism evidence="2 3">
    <name type="scientific">Puccinia sorghi</name>
    <dbReference type="NCBI Taxonomy" id="27349"/>
    <lineage>
        <taxon>Eukaryota</taxon>
        <taxon>Fungi</taxon>
        <taxon>Dikarya</taxon>
        <taxon>Basidiomycota</taxon>
        <taxon>Pucciniomycotina</taxon>
        <taxon>Pucciniomycetes</taxon>
        <taxon>Pucciniales</taxon>
        <taxon>Pucciniaceae</taxon>
        <taxon>Puccinia</taxon>
    </lineage>
</organism>
<accession>A0A0L6UPD4</accession>
<proteinExistence type="predicted"/>
<dbReference type="AlphaFoldDB" id="A0A0L6UPD4"/>
<protein>
    <submittedName>
        <fullName evidence="2">Uncharacterized protein</fullName>
    </submittedName>
</protein>
<dbReference type="EMBL" id="LAVV01009983">
    <property type="protein sequence ID" value="KNZ49710.1"/>
    <property type="molecule type" value="Genomic_DNA"/>
</dbReference>
<feature type="region of interest" description="Disordered" evidence="1">
    <location>
        <begin position="100"/>
        <end position="136"/>
    </location>
</feature>
<comment type="caution">
    <text evidence="2">The sequence shown here is derived from an EMBL/GenBank/DDBJ whole genome shotgun (WGS) entry which is preliminary data.</text>
</comment>
<keyword evidence="3" id="KW-1185">Reference proteome</keyword>
<dbReference type="Proteomes" id="UP000037035">
    <property type="component" value="Unassembled WGS sequence"/>
</dbReference>
<gene>
    <name evidence="2" type="ORF">VP01_4836g3</name>
</gene>
<dbReference type="VEuPathDB" id="FungiDB:VP01_4836g3"/>
<name>A0A0L6UPD4_9BASI</name>
<reference evidence="2 3" key="1">
    <citation type="submission" date="2015-08" db="EMBL/GenBank/DDBJ databases">
        <title>Next Generation Sequencing and Analysis of the Genome of Puccinia sorghi L Schw, the Causal Agent of Maize Common Rust.</title>
        <authorList>
            <person name="Rochi L."/>
            <person name="Burguener G."/>
            <person name="Darino M."/>
            <person name="Turjanski A."/>
            <person name="Kreff E."/>
            <person name="Dieguez M.J."/>
            <person name="Sacco F."/>
        </authorList>
    </citation>
    <scope>NUCLEOTIDE SEQUENCE [LARGE SCALE GENOMIC DNA]</scope>
    <source>
        <strain evidence="2 3">RO10H11247</strain>
    </source>
</reference>
<sequence length="136" mass="14850">MALDADLKMWERWHAEDGKIITMTLAATSPPNKHSRKSSRFSLFPRLLISSISPQAPNTTMLEKNTHSALLSNNNHPLLPLDVGGGLASSLGIIEELSRRNNDHSSSMPKDQAGDFAENTAPLQRSFGESRAADGR</sequence>
<evidence type="ECO:0000313" key="2">
    <source>
        <dbReference type="EMBL" id="KNZ49710.1"/>
    </source>
</evidence>
<evidence type="ECO:0000256" key="1">
    <source>
        <dbReference type="SAM" id="MobiDB-lite"/>
    </source>
</evidence>
<dbReference type="STRING" id="27349.A0A0L6UPD4"/>